<gene>
    <name evidence="2" type="ORF">LCGC14_0623500</name>
</gene>
<evidence type="ECO:0000313" key="2">
    <source>
        <dbReference type="EMBL" id="KKN51370.1"/>
    </source>
</evidence>
<organism evidence="2">
    <name type="scientific">marine sediment metagenome</name>
    <dbReference type="NCBI Taxonomy" id="412755"/>
    <lineage>
        <taxon>unclassified sequences</taxon>
        <taxon>metagenomes</taxon>
        <taxon>ecological metagenomes</taxon>
    </lineage>
</organism>
<keyword evidence="1" id="KW-0812">Transmembrane</keyword>
<keyword evidence="1" id="KW-0472">Membrane</keyword>
<protein>
    <submittedName>
        <fullName evidence="2">Uncharacterized protein</fullName>
    </submittedName>
</protein>
<dbReference type="EMBL" id="LAZR01001066">
    <property type="protein sequence ID" value="KKN51370.1"/>
    <property type="molecule type" value="Genomic_DNA"/>
</dbReference>
<keyword evidence="1" id="KW-1133">Transmembrane helix</keyword>
<reference evidence="2" key="1">
    <citation type="journal article" date="2015" name="Nature">
        <title>Complex archaea that bridge the gap between prokaryotes and eukaryotes.</title>
        <authorList>
            <person name="Spang A."/>
            <person name="Saw J.H."/>
            <person name="Jorgensen S.L."/>
            <person name="Zaremba-Niedzwiedzka K."/>
            <person name="Martijn J."/>
            <person name="Lind A.E."/>
            <person name="van Eijk R."/>
            <person name="Schleper C."/>
            <person name="Guy L."/>
            <person name="Ettema T.J."/>
        </authorList>
    </citation>
    <scope>NUCLEOTIDE SEQUENCE</scope>
</reference>
<evidence type="ECO:0000256" key="1">
    <source>
        <dbReference type="SAM" id="Phobius"/>
    </source>
</evidence>
<proteinExistence type="predicted"/>
<dbReference type="AlphaFoldDB" id="A0A0F9R489"/>
<name>A0A0F9R489_9ZZZZ</name>
<feature type="transmembrane region" description="Helical" evidence="1">
    <location>
        <begin position="23"/>
        <end position="40"/>
    </location>
</feature>
<accession>A0A0F9R489</accession>
<sequence length="88" mass="9611">MCFKRIDEKGIIMSINATLFGEFLVFIIVLCIPIFAVISYKIGKRKSTMPGVLAFVGGCLALFPLLALIFIAVLALKKDLPKNNGYTG</sequence>
<comment type="caution">
    <text evidence="2">The sequence shown here is derived from an EMBL/GenBank/DDBJ whole genome shotgun (WGS) entry which is preliminary data.</text>
</comment>
<feature type="transmembrane region" description="Helical" evidence="1">
    <location>
        <begin position="52"/>
        <end position="76"/>
    </location>
</feature>